<reference evidence="3 4" key="1">
    <citation type="journal article" date="2018" name="Sci. Rep.">
        <title>Comparative genomics provides insights into the lifestyle and reveals functional heterogeneity of dark septate endophytic fungi.</title>
        <authorList>
            <person name="Knapp D.G."/>
            <person name="Nemeth J.B."/>
            <person name="Barry K."/>
            <person name="Hainaut M."/>
            <person name="Henrissat B."/>
            <person name="Johnson J."/>
            <person name="Kuo A."/>
            <person name="Lim J.H.P."/>
            <person name="Lipzen A."/>
            <person name="Nolan M."/>
            <person name="Ohm R.A."/>
            <person name="Tamas L."/>
            <person name="Grigoriev I.V."/>
            <person name="Spatafora J.W."/>
            <person name="Nagy L.G."/>
            <person name="Kovacs G.M."/>
        </authorList>
    </citation>
    <scope>NUCLEOTIDE SEQUENCE [LARGE SCALE GENOMIC DNA]</scope>
    <source>
        <strain evidence="3 4">DSE2036</strain>
    </source>
</reference>
<feature type="region of interest" description="Disordered" evidence="1">
    <location>
        <begin position="33"/>
        <end position="54"/>
    </location>
</feature>
<dbReference type="OrthoDB" id="5428863at2759"/>
<evidence type="ECO:0000313" key="4">
    <source>
        <dbReference type="Proteomes" id="UP000244855"/>
    </source>
</evidence>
<name>A0A2V1DCU9_9PLEO</name>
<dbReference type="PANTHER" id="PTHR33112">
    <property type="entry name" value="DOMAIN PROTEIN, PUTATIVE-RELATED"/>
    <property type="match status" value="1"/>
</dbReference>
<feature type="domain" description="Heterokaryon incompatibility" evidence="2">
    <location>
        <begin position="111"/>
        <end position="254"/>
    </location>
</feature>
<evidence type="ECO:0000313" key="3">
    <source>
        <dbReference type="EMBL" id="PVH95825.1"/>
    </source>
</evidence>
<dbReference type="InterPro" id="IPR010730">
    <property type="entry name" value="HET"/>
</dbReference>
<protein>
    <submittedName>
        <fullName evidence="3">HET-domain-containing protein</fullName>
    </submittedName>
</protein>
<gene>
    <name evidence="3" type="ORF">DM02DRAFT_632548</name>
</gene>
<dbReference type="AlphaFoldDB" id="A0A2V1DCU9"/>
<sequence length="712" mass="79792">MTSKRQKWIGRNRDTLIPSNSISQRLFSRPTQTADTFERMGSPKNLQQSTSEQQRNSKVEQIHTWCAMCAKDHGACCNDRHSTALSEQLHDLLLVDVIAGCIIKLPSTTRFIALSYVWGMVPTLKCTSDTISTLSTPNALYDPHIEKILPETIRNAMSLVKQLGEQYLWVDCLCVMQDSSADDMSTMLQAMARIYTSAEFTIVAACGDDANHGLQGFSTAAAHKAPSNDTNEIERETAFPWESTWASRAWTFQESLFSRRLLIFGESLSWICGRCEWIEGHTIQPPATSFLPLTNTQPKTPHWPDERPHLGVPMGLMSLIPRVPSFGRWGMIVENYSRRQLRYDTDSTRALSGATQVMTSTFPGGIHHGLPLFFLDIALLWQPQTSLSRRPEQPSWSWTGWKGIVSCLLAWYPHFPGVFRSLGSSQDWVPIAPLKPIARWELPLAESITLSGKETANALVNAFYNHLAMRFDPLLPLPSGWQRHTHRKGDFFTTTLTSPNTTINHAAFKFCFPLPSTPHSPLPPLSPSTNQLLTCTTQTFTLHFGRYLTSSPTPSFLSNPDAEIATDEGIRLISLTTPHTYPSSPTTTTTTDIIGVMVVSPQFHTLAPQFEDPDKGMPEPGDACELILLSEFTVENVRWARAYTLFFEFLEGRGVDGGGGFYNVMWVERRKRDISEDEEDVVYRRGVGVVAKGDWDVLGAGMRRVRLGEEVE</sequence>
<dbReference type="PANTHER" id="PTHR33112:SF1">
    <property type="entry name" value="HETEROKARYON INCOMPATIBILITY DOMAIN-CONTAINING PROTEIN"/>
    <property type="match status" value="1"/>
</dbReference>
<evidence type="ECO:0000256" key="1">
    <source>
        <dbReference type="SAM" id="MobiDB-lite"/>
    </source>
</evidence>
<proteinExistence type="predicted"/>
<dbReference type="Pfam" id="PF06985">
    <property type="entry name" value="HET"/>
    <property type="match status" value="1"/>
</dbReference>
<dbReference type="STRING" id="97972.A0A2V1DCU9"/>
<keyword evidence="4" id="KW-1185">Reference proteome</keyword>
<feature type="compositionally biased region" description="Polar residues" evidence="1">
    <location>
        <begin position="44"/>
        <end position="54"/>
    </location>
</feature>
<dbReference type="Proteomes" id="UP000244855">
    <property type="component" value="Unassembled WGS sequence"/>
</dbReference>
<dbReference type="EMBL" id="KZ805483">
    <property type="protein sequence ID" value="PVH95825.1"/>
    <property type="molecule type" value="Genomic_DNA"/>
</dbReference>
<evidence type="ECO:0000259" key="2">
    <source>
        <dbReference type="Pfam" id="PF06985"/>
    </source>
</evidence>
<accession>A0A2V1DCU9</accession>
<organism evidence="3 4">
    <name type="scientific">Periconia macrospinosa</name>
    <dbReference type="NCBI Taxonomy" id="97972"/>
    <lineage>
        <taxon>Eukaryota</taxon>
        <taxon>Fungi</taxon>
        <taxon>Dikarya</taxon>
        <taxon>Ascomycota</taxon>
        <taxon>Pezizomycotina</taxon>
        <taxon>Dothideomycetes</taxon>
        <taxon>Pleosporomycetidae</taxon>
        <taxon>Pleosporales</taxon>
        <taxon>Massarineae</taxon>
        <taxon>Periconiaceae</taxon>
        <taxon>Periconia</taxon>
    </lineage>
</organism>